<keyword evidence="7 12" id="KW-0067">ATP-binding</keyword>
<dbReference type="GO" id="GO:0010467">
    <property type="term" value="P:gene expression"/>
    <property type="evidence" value="ECO:0007669"/>
    <property type="project" value="UniProtKB-ARBA"/>
</dbReference>
<dbReference type="InterPro" id="IPR014014">
    <property type="entry name" value="RNA_helicase_DEAD_Q_motif"/>
</dbReference>
<dbReference type="Pfam" id="PF00270">
    <property type="entry name" value="DEAD"/>
    <property type="match status" value="1"/>
</dbReference>
<feature type="domain" description="Helicase C-terminal" evidence="15">
    <location>
        <begin position="411"/>
        <end position="560"/>
    </location>
</feature>
<dbReference type="SUPFAM" id="SSF52540">
    <property type="entry name" value="P-loop containing nucleoside triphosphate hydrolases"/>
    <property type="match status" value="1"/>
</dbReference>
<keyword evidence="6 12" id="KW-0347">Helicase</keyword>
<proteinExistence type="inferred from homology"/>
<evidence type="ECO:0000313" key="18">
    <source>
        <dbReference type="Proteomes" id="UP000562929"/>
    </source>
</evidence>
<evidence type="ECO:0000256" key="7">
    <source>
        <dbReference type="ARBA" id="ARBA00022840"/>
    </source>
</evidence>
<dbReference type="OrthoDB" id="4310724at2759"/>
<dbReference type="GO" id="GO:0005634">
    <property type="term" value="C:nucleus"/>
    <property type="evidence" value="ECO:0007669"/>
    <property type="project" value="UniProtKB-SubCell"/>
</dbReference>
<evidence type="ECO:0000256" key="12">
    <source>
        <dbReference type="RuleBase" id="RU000492"/>
    </source>
</evidence>
<organism evidence="17 18">
    <name type="scientific">Ophiocordyceps camponoti-floridani</name>
    <dbReference type="NCBI Taxonomy" id="2030778"/>
    <lineage>
        <taxon>Eukaryota</taxon>
        <taxon>Fungi</taxon>
        <taxon>Dikarya</taxon>
        <taxon>Ascomycota</taxon>
        <taxon>Pezizomycotina</taxon>
        <taxon>Sordariomycetes</taxon>
        <taxon>Hypocreomycetidae</taxon>
        <taxon>Hypocreales</taxon>
        <taxon>Ophiocordycipitaceae</taxon>
        <taxon>Ophiocordyceps</taxon>
    </lineage>
</organism>
<dbReference type="InterPro" id="IPR050079">
    <property type="entry name" value="DEAD_box_RNA_helicase"/>
</dbReference>
<dbReference type="InterPro" id="IPR001650">
    <property type="entry name" value="Helicase_C-like"/>
</dbReference>
<dbReference type="InterPro" id="IPR011545">
    <property type="entry name" value="DEAD/DEAH_box_helicase_dom"/>
</dbReference>
<dbReference type="PANTHER" id="PTHR47959">
    <property type="entry name" value="ATP-DEPENDENT RNA HELICASE RHLE-RELATED"/>
    <property type="match status" value="1"/>
</dbReference>
<feature type="short sequence motif" description="Q motif" evidence="11">
    <location>
        <begin position="137"/>
        <end position="165"/>
    </location>
</feature>
<feature type="domain" description="DEAD-box RNA helicase Q" evidence="16">
    <location>
        <begin position="137"/>
        <end position="165"/>
    </location>
</feature>
<protein>
    <recommendedName>
        <fullName evidence="2">RNA helicase</fullName>
        <ecNumber evidence="2">3.6.4.13</ecNumber>
    </recommendedName>
</protein>
<dbReference type="GO" id="GO:0016787">
    <property type="term" value="F:hydrolase activity"/>
    <property type="evidence" value="ECO:0007669"/>
    <property type="project" value="UniProtKB-KW"/>
</dbReference>
<evidence type="ECO:0000256" key="9">
    <source>
        <dbReference type="ARBA" id="ARBA00023242"/>
    </source>
</evidence>
<comment type="subcellular location">
    <subcellularLocation>
        <location evidence="1">Nucleus</location>
    </subcellularLocation>
</comment>
<dbReference type="AlphaFoldDB" id="A0A8H4QDU0"/>
<dbReference type="CDD" id="cd18787">
    <property type="entry name" value="SF2_C_DEAD"/>
    <property type="match status" value="1"/>
</dbReference>
<evidence type="ECO:0000256" key="10">
    <source>
        <dbReference type="ARBA" id="ARBA00047984"/>
    </source>
</evidence>
<gene>
    <name evidence="17" type="ORF">GQ602_001312</name>
</gene>
<dbReference type="GO" id="GO:0003724">
    <property type="term" value="F:RNA helicase activity"/>
    <property type="evidence" value="ECO:0007669"/>
    <property type="project" value="UniProtKB-EC"/>
</dbReference>
<dbReference type="Pfam" id="PF00271">
    <property type="entry name" value="Helicase_C"/>
    <property type="match status" value="1"/>
</dbReference>
<sequence length="676" mass="73118">MAKKRKPSGPLAPPAKRSKGQQEKGGKGQRKTAKQCILDAGSLPWRSFDDGGLEVVSGVEVVKSGGEVRFAVSEERMEDEEGEKVDLDDQSSFQGFSDGEDQVDAGAPDSKAASENDRRCSAAPDEQDDHDDGVEVSEWKGLKLSRRMLSAMAKLGFAQPTAIQKMAIPAVLAGQDIIGKAQTGSGKTLAFGIPMMESWLSSCQESQQQGQPDGPLALVLSPTRELAKQLGHHLRSLCTGLDLESGPRVCVVTGGLSVQKQLRQLDGADIIVATPGRLWELMEGDSRLQSWLARLRFLVVDEADRLLAEGRFAEVDDIVGALDGDHQRGGKKNRQTLVFSATLGFQLQTKLAGKARPKAGAEDKEDVVAYLKKSLGFRREPKLLDASPNNLMAEGLREGLVECCATEKDLYLYTMLLLHPSRRTLIFTNSISAVRRIHPLLQTLGIQSLPLHSQLAQKARLQAVERLASSPSAVMVATDVAARGLDIPRVDLVLHYHVPRAADVYIHRSGRTARANRGGVSVLLCSPDEVIPVRRLAAKVHEGGQRGKQHVIPLLPLDVTIAARLRHRVSLAKKIADAGLAKNKARSDDAWMRAAAEELGVDYEDDIETKKKSPLESFLSKPETAALRAELAAELGRRVNLGVSERYLAGGRVDVGALLADKQGIFLGGHGLDLGL</sequence>
<dbReference type="GO" id="GO:0005524">
    <property type="term" value="F:ATP binding"/>
    <property type="evidence" value="ECO:0007669"/>
    <property type="project" value="UniProtKB-KW"/>
</dbReference>
<dbReference type="GO" id="GO:0003723">
    <property type="term" value="F:RNA binding"/>
    <property type="evidence" value="ECO:0007669"/>
    <property type="project" value="UniProtKB-KW"/>
</dbReference>
<dbReference type="GO" id="GO:0005829">
    <property type="term" value="C:cytosol"/>
    <property type="evidence" value="ECO:0007669"/>
    <property type="project" value="TreeGrafter"/>
</dbReference>
<dbReference type="InterPro" id="IPR027417">
    <property type="entry name" value="P-loop_NTPase"/>
</dbReference>
<feature type="domain" description="Helicase ATP-binding" evidence="14">
    <location>
        <begin position="168"/>
        <end position="343"/>
    </location>
</feature>
<keyword evidence="3" id="KW-0690">Ribosome biogenesis</keyword>
<dbReference type="PROSITE" id="PS51194">
    <property type="entry name" value="HELICASE_CTER"/>
    <property type="match status" value="1"/>
</dbReference>
<evidence type="ECO:0000256" key="11">
    <source>
        <dbReference type="PROSITE-ProRule" id="PRU00552"/>
    </source>
</evidence>
<name>A0A8H4QDU0_9HYPO</name>
<evidence type="ECO:0000256" key="13">
    <source>
        <dbReference type="SAM" id="MobiDB-lite"/>
    </source>
</evidence>
<feature type="compositionally biased region" description="Acidic residues" evidence="13">
    <location>
        <begin position="76"/>
        <end position="89"/>
    </location>
</feature>
<evidence type="ECO:0000256" key="4">
    <source>
        <dbReference type="ARBA" id="ARBA00022741"/>
    </source>
</evidence>
<comment type="caution">
    <text evidence="17">The sequence shown here is derived from an EMBL/GenBank/DDBJ whole genome shotgun (WGS) entry which is preliminary data.</text>
</comment>
<dbReference type="PROSITE" id="PS51192">
    <property type="entry name" value="HELICASE_ATP_BIND_1"/>
    <property type="match status" value="1"/>
</dbReference>
<keyword evidence="4 12" id="KW-0547">Nucleotide-binding</keyword>
<dbReference type="InterPro" id="IPR000629">
    <property type="entry name" value="RNA-helicase_DEAD-box_CS"/>
</dbReference>
<feature type="compositionally biased region" description="Acidic residues" evidence="13">
    <location>
        <begin position="125"/>
        <end position="135"/>
    </location>
</feature>
<evidence type="ECO:0000256" key="3">
    <source>
        <dbReference type="ARBA" id="ARBA00022517"/>
    </source>
</evidence>
<keyword evidence="5 12" id="KW-0378">Hydrolase</keyword>
<keyword evidence="18" id="KW-1185">Reference proteome</keyword>
<dbReference type="Proteomes" id="UP000562929">
    <property type="component" value="Unassembled WGS sequence"/>
</dbReference>
<evidence type="ECO:0000313" key="17">
    <source>
        <dbReference type="EMBL" id="KAF4595699.1"/>
    </source>
</evidence>
<dbReference type="SMART" id="SM00487">
    <property type="entry name" value="DEXDc"/>
    <property type="match status" value="1"/>
</dbReference>
<accession>A0A8H4QDU0</accession>
<dbReference type="PROSITE" id="PS51195">
    <property type="entry name" value="Q_MOTIF"/>
    <property type="match status" value="1"/>
</dbReference>
<dbReference type="SMART" id="SM00490">
    <property type="entry name" value="HELICc"/>
    <property type="match status" value="1"/>
</dbReference>
<dbReference type="EMBL" id="JAACLJ010000001">
    <property type="protein sequence ID" value="KAF4595699.1"/>
    <property type="molecule type" value="Genomic_DNA"/>
</dbReference>
<evidence type="ECO:0000259" key="15">
    <source>
        <dbReference type="PROSITE" id="PS51194"/>
    </source>
</evidence>
<evidence type="ECO:0000256" key="6">
    <source>
        <dbReference type="ARBA" id="ARBA00022806"/>
    </source>
</evidence>
<evidence type="ECO:0000256" key="1">
    <source>
        <dbReference type="ARBA" id="ARBA00004123"/>
    </source>
</evidence>
<comment type="similarity">
    <text evidence="12">Belongs to the DEAD box helicase family.</text>
</comment>
<dbReference type="PROSITE" id="PS00039">
    <property type="entry name" value="DEAD_ATP_HELICASE"/>
    <property type="match status" value="1"/>
</dbReference>
<reference evidence="17 18" key="1">
    <citation type="journal article" date="2020" name="G3 (Bethesda)">
        <title>Genetic Underpinnings of Host Manipulation by Ophiocordyceps as Revealed by Comparative Transcriptomics.</title>
        <authorList>
            <person name="Will I."/>
            <person name="Das B."/>
            <person name="Trinh T."/>
            <person name="Brachmann A."/>
            <person name="Ohm R.A."/>
            <person name="de Bekker C."/>
        </authorList>
    </citation>
    <scope>NUCLEOTIDE SEQUENCE [LARGE SCALE GENOMIC DNA]</scope>
    <source>
        <strain evidence="17 18">EC05</strain>
    </source>
</reference>
<dbReference type="GO" id="GO:0042254">
    <property type="term" value="P:ribosome biogenesis"/>
    <property type="evidence" value="ECO:0007669"/>
    <property type="project" value="UniProtKB-KW"/>
</dbReference>
<evidence type="ECO:0000256" key="8">
    <source>
        <dbReference type="ARBA" id="ARBA00022884"/>
    </source>
</evidence>
<feature type="region of interest" description="Disordered" evidence="13">
    <location>
        <begin position="73"/>
        <end position="135"/>
    </location>
</feature>
<evidence type="ECO:0000259" key="14">
    <source>
        <dbReference type="PROSITE" id="PS51192"/>
    </source>
</evidence>
<keyword evidence="8" id="KW-0694">RNA-binding</keyword>
<evidence type="ECO:0000259" key="16">
    <source>
        <dbReference type="PROSITE" id="PS51195"/>
    </source>
</evidence>
<dbReference type="Gene3D" id="3.40.50.300">
    <property type="entry name" value="P-loop containing nucleotide triphosphate hydrolases"/>
    <property type="match status" value="2"/>
</dbReference>
<dbReference type="PANTHER" id="PTHR47959:SF1">
    <property type="entry name" value="ATP-DEPENDENT RNA HELICASE DBPA"/>
    <property type="match status" value="1"/>
</dbReference>
<dbReference type="EC" id="3.6.4.13" evidence="2"/>
<comment type="catalytic activity">
    <reaction evidence="10">
        <text>ATP + H2O = ADP + phosphate + H(+)</text>
        <dbReference type="Rhea" id="RHEA:13065"/>
        <dbReference type="ChEBI" id="CHEBI:15377"/>
        <dbReference type="ChEBI" id="CHEBI:15378"/>
        <dbReference type="ChEBI" id="CHEBI:30616"/>
        <dbReference type="ChEBI" id="CHEBI:43474"/>
        <dbReference type="ChEBI" id="CHEBI:456216"/>
        <dbReference type="EC" id="3.6.4.13"/>
    </reaction>
</comment>
<evidence type="ECO:0000256" key="5">
    <source>
        <dbReference type="ARBA" id="ARBA00022801"/>
    </source>
</evidence>
<keyword evidence="9" id="KW-0539">Nucleus</keyword>
<evidence type="ECO:0000256" key="2">
    <source>
        <dbReference type="ARBA" id="ARBA00012552"/>
    </source>
</evidence>
<feature type="region of interest" description="Disordered" evidence="13">
    <location>
        <begin position="1"/>
        <end position="36"/>
    </location>
</feature>
<dbReference type="InterPro" id="IPR014001">
    <property type="entry name" value="Helicase_ATP-bd"/>
</dbReference>